<proteinExistence type="predicted"/>
<reference evidence="3" key="1">
    <citation type="submission" date="2015-03" db="EMBL/GenBank/DDBJ databases">
        <title>Draft genome sequence of a novel methanotroph (Sn10-6) isolated from flooded ricefield rhizosphere in India.</title>
        <authorList>
            <person name="Pandit P.S."/>
            <person name="Pore S.D."/>
            <person name="Arora P."/>
            <person name="Kapse N.G."/>
            <person name="Dhakephalkar P.K."/>
            <person name="Rahalkar M.C."/>
        </authorList>
    </citation>
    <scope>NUCLEOTIDE SEQUENCE [LARGE SCALE GENOMIC DNA]</scope>
    <source>
        <strain evidence="3">Sn10-6</strain>
    </source>
</reference>
<keyword evidence="1" id="KW-1133">Transmembrane helix</keyword>
<keyword evidence="1" id="KW-0812">Transmembrane</keyword>
<dbReference type="AlphaFoldDB" id="A0A0F3II15"/>
<gene>
    <name evidence="2" type="ORF">VZ94_11530</name>
</gene>
<protein>
    <submittedName>
        <fullName evidence="2">Uncharacterized protein</fullName>
    </submittedName>
</protein>
<evidence type="ECO:0000313" key="2">
    <source>
        <dbReference type="EMBL" id="KJV06391.1"/>
    </source>
</evidence>
<keyword evidence="1" id="KW-0472">Membrane</keyword>
<comment type="caution">
    <text evidence="2">The sequence shown here is derived from an EMBL/GenBank/DDBJ whole genome shotgun (WGS) entry which is preliminary data.</text>
</comment>
<evidence type="ECO:0000256" key="1">
    <source>
        <dbReference type="SAM" id="Phobius"/>
    </source>
</evidence>
<evidence type="ECO:0000313" key="3">
    <source>
        <dbReference type="Proteomes" id="UP000033684"/>
    </source>
</evidence>
<accession>A0A0F3II15</accession>
<keyword evidence="3" id="KW-1185">Reference proteome</keyword>
<name>A0A0F3II15_9GAMM</name>
<dbReference type="RefSeq" id="WP_045779346.1">
    <property type="nucleotide sequence ID" value="NZ_LAJX01000114.1"/>
</dbReference>
<organism evidence="2 3">
    <name type="scientific">Methylocucumis oryzae</name>
    <dbReference type="NCBI Taxonomy" id="1632867"/>
    <lineage>
        <taxon>Bacteria</taxon>
        <taxon>Pseudomonadati</taxon>
        <taxon>Pseudomonadota</taxon>
        <taxon>Gammaproteobacteria</taxon>
        <taxon>Methylococcales</taxon>
        <taxon>Methylococcaceae</taxon>
        <taxon>Methylocucumis</taxon>
    </lineage>
</organism>
<dbReference type="Proteomes" id="UP000033684">
    <property type="component" value="Unassembled WGS sequence"/>
</dbReference>
<feature type="transmembrane region" description="Helical" evidence="1">
    <location>
        <begin position="16"/>
        <end position="38"/>
    </location>
</feature>
<reference evidence="2 3" key="2">
    <citation type="journal article" date="2016" name="Microb. Ecol.">
        <title>Genome Characteristics of a Novel Type I Methanotroph (Sn10-6) Isolated from a Flooded Indian Rice Field.</title>
        <authorList>
            <person name="Rahalkar M.C."/>
            <person name="Pandit P.S."/>
            <person name="Dhakephalkar P.K."/>
            <person name="Pore S."/>
            <person name="Arora P."/>
            <person name="Kapse N."/>
        </authorList>
    </citation>
    <scope>NUCLEOTIDE SEQUENCE [LARGE SCALE GENOMIC DNA]</scope>
    <source>
        <strain evidence="2 3">Sn10-6</strain>
    </source>
</reference>
<dbReference type="EMBL" id="LAJX01000114">
    <property type="protein sequence ID" value="KJV06391.1"/>
    <property type="molecule type" value="Genomic_DNA"/>
</dbReference>
<sequence length="59" mass="6600">MNKNHDVVVRNQEKGLCYLALNLLIVLISTLLSIASLIKLPTAYLIALHLYSLNQCLYG</sequence>